<dbReference type="EMBL" id="CAAE01025200">
    <property type="protein sequence ID" value="CAG14829.1"/>
    <property type="molecule type" value="Genomic_DNA"/>
</dbReference>
<reference evidence="2" key="2">
    <citation type="submission" date="2004-02" db="EMBL/GenBank/DDBJ databases">
        <authorList>
            <consortium name="Genoscope"/>
            <consortium name="Whitehead Institute Centre for Genome Research"/>
        </authorList>
    </citation>
    <scope>NUCLEOTIDE SEQUENCE</scope>
</reference>
<proteinExistence type="predicted"/>
<dbReference type="KEGG" id="tng:GSTEN00035981G001"/>
<name>Q4R9V4_TETNG</name>
<organism evidence="2">
    <name type="scientific">Tetraodon nigroviridis</name>
    <name type="common">Spotted green pufferfish</name>
    <name type="synonym">Chelonodon nigroviridis</name>
    <dbReference type="NCBI Taxonomy" id="99883"/>
    <lineage>
        <taxon>Eukaryota</taxon>
        <taxon>Metazoa</taxon>
        <taxon>Chordata</taxon>
        <taxon>Craniata</taxon>
        <taxon>Vertebrata</taxon>
        <taxon>Euteleostomi</taxon>
        <taxon>Actinopterygii</taxon>
        <taxon>Neopterygii</taxon>
        <taxon>Teleostei</taxon>
        <taxon>Neoteleostei</taxon>
        <taxon>Acanthomorphata</taxon>
        <taxon>Eupercaria</taxon>
        <taxon>Tetraodontiformes</taxon>
        <taxon>Tetradontoidea</taxon>
        <taxon>Tetraodontidae</taxon>
        <taxon>Tetraodon</taxon>
    </lineage>
</organism>
<dbReference type="AlphaFoldDB" id="Q4R9V4"/>
<comment type="caution">
    <text evidence="2">The sequence shown here is derived from an EMBL/GenBank/DDBJ whole genome shotgun (WGS) entry which is preliminary data.</text>
</comment>
<sequence>MRMLHLSYLITDDPDLRRAPRALQNPAGGQQQPVGGPRLRTDVSGPALARRLGLHHGGRGRARLQGPSGVRIRKSWF</sequence>
<accession>Q4R9V4</accession>
<protein>
    <submittedName>
        <fullName evidence="2">(spotted green pufferfish) hypothetical protein</fullName>
    </submittedName>
</protein>
<feature type="region of interest" description="Disordered" evidence="1">
    <location>
        <begin position="17"/>
        <end position="42"/>
    </location>
</feature>
<evidence type="ECO:0000256" key="1">
    <source>
        <dbReference type="SAM" id="MobiDB-lite"/>
    </source>
</evidence>
<gene>
    <name evidence="2" type="ORF">GSTENG00035981001</name>
</gene>
<feature type="compositionally biased region" description="Low complexity" evidence="1">
    <location>
        <begin position="24"/>
        <end position="37"/>
    </location>
</feature>
<evidence type="ECO:0000313" key="2">
    <source>
        <dbReference type="EMBL" id="CAG14829.1"/>
    </source>
</evidence>
<reference evidence="2" key="1">
    <citation type="journal article" date="2004" name="Nature">
        <title>Genome duplication in the teleost fish Tetraodon nigroviridis reveals the early vertebrate proto-karyotype.</title>
        <authorList>
            <person name="Jaillon O."/>
            <person name="Aury J.-M."/>
            <person name="Brunet F."/>
            <person name="Petit J.-L."/>
            <person name="Stange-Thomann N."/>
            <person name="Mauceli E."/>
            <person name="Bouneau L."/>
            <person name="Fischer C."/>
            <person name="Ozouf-Costaz C."/>
            <person name="Bernot A."/>
            <person name="Nicaud S."/>
            <person name="Jaffe D."/>
            <person name="Fisher S."/>
            <person name="Lutfalla G."/>
            <person name="Dossat C."/>
            <person name="Segurens B."/>
            <person name="Dasilva C."/>
            <person name="Salanoubat M."/>
            <person name="Levy M."/>
            <person name="Boudet N."/>
            <person name="Castellano S."/>
            <person name="Anthouard V."/>
            <person name="Jubin C."/>
            <person name="Castelli V."/>
            <person name="Katinka M."/>
            <person name="Vacherie B."/>
            <person name="Biemont C."/>
            <person name="Skalli Z."/>
            <person name="Cattolico L."/>
            <person name="Poulain J."/>
            <person name="De Berardinis V."/>
            <person name="Cruaud C."/>
            <person name="Duprat S."/>
            <person name="Brottier P."/>
            <person name="Coutanceau J.-P."/>
            <person name="Gouzy J."/>
            <person name="Parra G."/>
            <person name="Lardier G."/>
            <person name="Chapple C."/>
            <person name="McKernan K.J."/>
            <person name="McEwan P."/>
            <person name="Bosak S."/>
            <person name="Kellis M."/>
            <person name="Volff J.-N."/>
            <person name="Guigo R."/>
            <person name="Zody M.C."/>
            <person name="Mesirov J."/>
            <person name="Lindblad-Toh K."/>
            <person name="Birren B."/>
            <person name="Nusbaum C."/>
            <person name="Kahn D."/>
            <person name="Robinson-Rechavi M."/>
            <person name="Laudet V."/>
            <person name="Schachter V."/>
            <person name="Quetier F."/>
            <person name="Saurin W."/>
            <person name="Scarpelli C."/>
            <person name="Wincker P."/>
            <person name="Lander E.S."/>
            <person name="Weissenbach J."/>
            <person name="Roest Crollius H."/>
        </authorList>
    </citation>
    <scope>NUCLEOTIDE SEQUENCE [LARGE SCALE GENOMIC DNA]</scope>
</reference>